<dbReference type="PANTHER" id="PTHR46513:SF13">
    <property type="entry name" value="EGF-LIKE DOMAIN-CONTAINING PROTEIN"/>
    <property type="match status" value="1"/>
</dbReference>
<dbReference type="InterPro" id="IPR011042">
    <property type="entry name" value="6-blade_b-propeller_TolB-like"/>
</dbReference>
<dbReference type="SMART" id="SM00135">
    <property type="entry name" value="LY"/>
    <property type="match status" value="3"/>
</dbReference>
<dbReference type="InterPro" id="IPR050778">
    <property type="entry name" value="Cueball_EGF_LRP_Nidogen"/>
</dbReference>
<dbReference type="Proteomes" id="UP000243217">
    <property type="component" value="Unassembled WGS sequence"/>
</dbReference>
<evidence type="ECO:0000313" key="1">
    <source>
        <dbReference type="EMBL" id="OQS05448.1"/>
    </source>
</evidence>
<name>A0A1W0A5F2_9STRA</name>
<comment type="caution">
    <text evidence="1">The sequence shown here is derived from an EMBL/GenBank/DDBJ whole genome shotgun (WGS) entry which is preliminary data.</text>
</comment>
<dbReference type="SUPFAM" id="SSF101898">
    <property type="entry name" value="NHL repeat"/>
    <property type="match status" value="1"/>
</dbReference>
<protein>
    <submittedName>
        <fullName evidence="1">Uncharacterized protein</fullName>
    </submittedName>
</protein>
<dbReference type="OrthoDB" id="72419at2759"/>
<dbReference type="PANTHER" id="PTHR46513">
    <property type="entry name" value="VITELLOGENIN RECEPTOR-LIKE PROTEIN-RELATED-RELATED"/>
    <property type="match status" value="1"/>
</dbReference>
<keyword evidence="2" id="KW-1185">Reference proteome</keyword>
<gene>
    <name evidence="1" type="ORF">THRCLA_02424</name>
</gene>
<reference evidence="1 2" key="1">
    <citation type="journal article" date="2014" name="Genome Biol. Evol.">
        <title>The secreted proteins of Achlya hypogyna and Thraustotheca clavata identify the ancestral oomycete secretome and reveal gene acquisitions by horizontal gene transfer.</title>
        <authorList>
            <person name="Misner I."/>
            <person name="Blouin N."/>
            <person name="Leonard G."/>
            <person name="Richards T.A."/>
            <person name="Lane C.E."/>
        </authorList>
    </citation>
    <scope>NUCLEOTIDE SEQUENCE [LARGE SCALE GENOMIC DNA]</scope>
    <source>
        <strain evidence="1 2">ATCC 34112</strain>
    </source>
</reference>
<evidence type="ECO:0000313" key="2">
    <source>
        <dbReference type="Proteomes" id="UP000243217"/>
    </source>
</evidence>
<dbReference type="InterPro" id="IPR000033">
    <property type="entry name" value="LDLR_classB_rpt"/>
</dbReference>
<dbReference type="AlphaFoldDB" id="A0A1W0A5F2"/>
<organism evidence="1 2">
    <name type="scientific">Thraustotheca clavata</name>
    <dbReference type="NCBI Taxonomy" id="74557"/>
    <lineage>
        <taxon>Eukaryota</taxon>
        <taxon>Sar</taxon>
        <taxon>Stramenopiles</taxon>
        <taxon>Oomycota</taxon>
        <taxon>Saprolegniomycetes</taxon>
        <taxon>Saprolegniales</taxon>
        <taxon>Achlyaceae</taxon>
        <taxon>Thraustotheca</taxon>
    </lineage>
</organism>
<dbReference type="Gene3D" id="2.120.10.30">
    <property type="entry name" value="TolB, C-terminal domain"/>
    <property type="match status" value="1"/>
</dbReference>
<proteinExistence type="predicted"/>
<dbReference type="EMBL" id="JNBS01000456">
    <property type="protein sequence ID" value="OQS05448.1"/>
    <property type="molecule type" value="Genomic_DNA"/>
</dbReference>
<sequence>MTRPARTLSINDIAISSLSIQTSNGQTQGIQLNYDALVSTLGYRMPLVKSIDIQISLLNPHTLAIDNVNSTERWLYFSDHSLGRIYRADITSSAVALLVDHAWSIHGLAVYGSSLYISSESNGTISLYNTLSNSSTTILSDLHSPRGLVVDRLNSTLYVVEKGGKIFMAKTTGMSFYGPSRAVYTQMHRLVGGNTLSRLNGISLSSDGYIYWSESNSNVIARMSLTSYTRQVILGPPRAILSWPRHVYILASNDGLYYTEYPGRISIMTIPTQSTTNVVNQVMLSSWSGQMDQLLQIPSNELLFYALE</sequence>
<dbReference type="STRING" id="74557.A0A1W0A5F2"/>
<accession>A0A1W0A5F2</accession>